<name>A0A9D2M1L3_9FIRM</name>
<feature type="domain" description="HTH cro/C1-type" evidence="1">
    <location>
        <begin position="17"/>
        <end position="72"/>
    </location>
</feature>
<evidence type="ECO:0000259" key="1">
    <source>
        <dbReference type="PROSITE" id="PS50943"/>
    </source>
</evidence>
<reference evidence="2" key="2">
    <citation type="submission" date="2021-04" db="EMBL/GenBank/DDBJ databases">
        <authorList>
            <person name="Gilroy R."/>
        </authorList>
    </citation>
    <scope>NUCLEOTIDE SEQUENCE</scope>
    <source>
        <strain evidence="2">ChiBcec8-14828</strain>
    </source>
</reference>
<dbReference type="PROSITE" id="PS50943">
    <property type="entry name" value="HTH_CROC1"/>
    <property type="match status" value="1"/>
</dbReference>
<protein>
    <submittedName>
        <fullName evidence="2">Helix-turn-helix domain-containing protein</fullName>
    </submittedName>
</protein>
<evidence type="ECO:0000313" key="3">
    <source>
        <dbReference type="Proteomes" id="UP000824209"/>
    </source>
</evidence>
<reference evidence="2" key="1">
    <citation type="journal article" date="2021" name="PeerJ">
        <title>Extensive microbial diversity within the chicken gut microbiome revealed by metagenomics and culture.</title>
        <authorList>
            <person name="Gilroy R."/>
            <person name="Ravi A."/>
            <person name="Getino M."/>
            <person name="Pursley I."/>
            <person name="Horton D.L."/>
            <person name="Alikhan N.F."/>
            <person name="Baker D."/>
            <person name="Gharbi K."/>
            <person name="Hall N."/>
            <person name="Watson M."/>
            <person name="Adriaenssens E.M."/>
            <person name="Foster-Nyarko E."/>
            <person name="Jarju S."/>
            <person name="Secka A."/>
            <person name="Antonio M."/>
            <person name="Oren A."/>
            <person name="Chaudhuri R.R."/>
            <person name="La Ragione R."/>
            <person name="Hildebrand F."/>
            <person name="Pallen M.J."/>
        </authorList>
    </citation>
    <scope>NUCLEOTIDE SEQUENCE</scope>
    <source>
        <strain evidence="2">ChiBcec8-14828</strain>
    </source>
</reference>
<dbReference type="EMBL" id="DWYA01000021">
    <property type="protein sequence ID" value="HJB39144.1"/>
    <property type="molecule type" value="Genomic_DNA"/>
</dbReference>
<accession>A0A9D2M1L3</accession>
<proteinExistence type="predicted"/>
<evidence type="ECO:0000313" key="2">
    <source>
        <dbReference type="EMBL" id="HJB39144.1"/>
    </source>
</evidence>
<gene>
    <name evidence="2" type="ORF">H9943_01955</name>
</gene>
<dbReference type="InterPro" id="IPR001387">
    <property type="entry name" value="Cro/C1-type_HTH"/>
</dbReference>
<dbReference type="SUPFAM" id="SSF47413">
    <property type="entry name" value="lambda repressor-like DNA-binding domains"/>
    <property type="match status" value="1"/>
</dbReference>
<dbReference type="Proteomes" id="UP000824209">
    <property type="component" value="Unassembled WGS sequence"/>
</dbReference>
<dbReference type="SMART" id="SM00530">
    <property type="entry name" value="HTH_XRE"/>
    <property type="match status" value="1"/>
</dbReference>
<sequence>MKGKNGKIERLRLAERLRQRRMQSGMTLQQIADAAGVTKSTIQRYEQATIENPRPVVVQGIAAVLGVSPAWLCGAGESDEQEVVFEDVVEKLRLRPELCELVCAAADYTPAQLRCAVRVVRALRES</sequence>
<organism evidence="2 3">
    <name type="scientific">Candidatus Ruthenibacterium avium</name>
    <dbReference type="NCBI Taxonomy" id="2838751"/>
    <lineage>
        <taxon>Bacteria</taxon>
        <taxon>Bacillati</taxon>
        <taxon>Bacillota</taxon>
        <taxon>Clostridia</taxon>
        <taxon>Eubacteriales</taxon>
        <taxon>Oscillospiraceae</taxon>
        <taxon>Ruthenibacterium</taxon>
    </lineage>
</organism>
<dbReference type="InterPro" id="IPR010982">
    <property type="entry name" value="Lambda_DNA-bd_dom_sf"/>
</dbReference>
<dbReference type="Pfam" id="PF13560">
    <property type="entry name" value="HTH_31"/>
    <property type="match status" value="1"/>
</dbReference>
<dbReference type="GO" id="GO:0003677">
    <property type="term" value="F:DNA binding"/>
    <property type="evidence" value="ECO:0007669"/>
    <property type="project" value="InterPro"/>
</dbReference>
<dbReference type="Gene3D" id="1.10.260.40">
    <property type="entry name" value="lambda repressor-like DNA-binding domains"/>
    <property type="match status" value="1"/>
</dbReference>
<dbReference type="CDD" id="cd00093">
    <property type="entry name" value="HTH_XRE"/>
    <property type="match status" value="1"/>
</dbReference>
<dbReference type="AlphaFoldDB" id="A0A9D2M1L3"/>
<comment type="caution">
    <text evidence="2">The sequence shown here is derived from an EMBL/GenBank/DDBJ whole genome shotgun (WGS) entry which is preliminary data.</text>
</comment>